<dbReference type="InterPro" id="IPR047768">
    <property type="entry name" value="Tn5p-like"/>
</dbReference>
<sequence>MIGNRCKSAEETKTCLSLCDVKMVTHIGDRESDIFEEFARVPSKNHHLLIRVAQNRRLKNQSESLYTYLSQQPCEGTYTVSIQADSRMERKTREALLLVRCAKVQIQRIDL</sequence>
<keyword evidence="2" id="KW-1185">Reference proteome</keyword>
<proteinExistence type="predicted"/>
<evidence type="ECO:0000313" key="1">
    <source>
        <dbReference type="EMBL" id="MBD2278282.1"/>
    </source>
</evidence>
<protein>
    <submittedName>
        <fullName evidence="1">Uncharacterized protein</fullName>
    </submittedName>
</protein>
<name>A0ABR8BU39_APHFL</name>
<dbReference type="PANTHER" id="PTHR37319">
    <property type="entry name" value="TRANSPOSASE"/>
    <property type="match status" value="1"/>
</dbReference>
<dbReference type="RefSeq" id="WP_168634733.1">
    <property type="nucleotide sequence ID" value="NZ_JACJQT010000016.1"/>
</dbReference>
<dbReference type="Gene3D" id="3.90.350.10">
    <property type="entry name" value="Transposase Inhibitor Protein From Tn5, Chain A, domain 1"/>
    <property type="match status" value="1"/>
</dbReference>
<dbReference type="PANTHER" id="PTHR37319:SF1">
    <property type="entry name" value="TRANSPOSASE TN5 DIMERISATION DOMAIN-CONTAINING PROTEIN"/>
    <property type="match status" value="1"/>
</dbReference>
<dbReference type="SUPFAM" id="SSF53098">
    <property type="entry name" value="Ribonuclease H-like"/>
    <property type="match status" value="1"/>
</dbReference>
<dbReference type="InterPro" id="IPR012337">
    <property type="entry name" value="RNaseH-like_sf"/>
</dbReference>
<gene>
    <name evidence="1" type="ORF">H6F99_08195</name>
</gene>
<dbReference type="EMBL" id="JACJQT010000016">
    <property type="protein sequence ID" value="MBD2278282.1"/>
    <property type="molecule type" value="Genomic_DNA"/>
</dbReference>
<evidence type="ECO:0000313" key="2">
    <source>
        <dbReference type="Proteomes" id="UP000606721"/>
    </source>
</evidence>
<comment type="caution">
    <text evidence="1">The sequence shown here is derived from an EMBL/GenBank/DDBJ whole genome shotgun (WGS) entry which is preliminary data.</text>
</comment>
<accession>A0ABR8BU39</accession>
<reference evidence="1 2" key="1">
    <citation type="journal article" date="2020" name="ISME J.">
        <title>Comparative genomics reveals insights into cyanobacterial evolution and habitat adaptation.</title>
        <authorList>
            <person name="Chen M.Y."/>
            <person name="Teng W.K."/>
            <person name="Zhao L."/>
            <person name="Hu C.X."/>
            <person name="Zhou Y.K."/>
            <person name="Han B.P."/>
            <person name="Song L.R."/>
            <person name="Shu W.S."/>
        </authorList>
    </citation>
    <scope>NUCLEOTIDE SEQUENCE [LARGE SCALE GENOMIC DNA]</scope>
    <source>
        <strain evidence="1 2">FACHB-1040</strain>
    </source>
</reference>
<organism evidence="1 2">
    <name type="scientific">Aphanizomenon flos-aquae FACHB-1040</name>
    <dbReference type="NCBI Taxonomy" id="2692887"/>
    <lineage>
        <taxon>Bacteria</taxon>
        <taxon>Bacillati</taxon>
        <taxon>Cyanobacteriota</taxon>
        <taxon>Cyanophyceae</taxon>
        <taxon>Nostocales</taxon>
        <taxon>Aphanizomenonaceae</taxon>
        <taxon>Aphanizomenon</taxon>
    </lineage>
</organism>
<dbReference type="Proteomes" id="UP000606721">
    <property type="component" value="Unassembled WGS sequence"/>
</dbReference>